<keyword evidence="4 5" id="KW-0472">Membrane</keyword>
<dbReference type="EMBL" id="KV418021">
    <property type="protein sequence ID" value="KZP03684.1"/>
    <property type="molecule type" value="Genomic_DNA"/>
</dbReference>
<accession>A0A167U865</accession>
<dbReference type="GO" id="GO:0005351">
    <property type="term" value="F:carbohydrate:proton symporter activity"/>
    <property type="evidence" value="ECO:0007669"/>
    <property type="project" value="TreeGrafter"/>
</dbReference>
<dbReference type="AlphaFoldDB" id="A0A167U865"/>
<name>A0A167U865_9AGAM</name>
<dbReference type="STRING" id="436010.A0A167U865"/>
<evidence type="ECO:0008006" key="8">
    <source>
        <dbReference type="Google" id="ProtNLM"/>
    </source>
</evidence>
<evidence type="ECO:0000313" key="6">
    <source>
        <dbReference type="EMBL" id="KZP03684.1"/>
    </source>
</evidence>
<evidence type="ECO:0000313" key="7">
    <source>
        <dbReference type="Proteomes" id="UP000076532"/>
    </source>
</evidence>
<proteinExistence type="predicted"/>
<dbReference type="SUPFAM" id="SSF103473">
    <property type="entry name" value="MFS general substrate transporter"/>
    <property type="match status" value="1"/>
</dbReference>
<feature type="transmembrane region" description="Helical" evidence="5">
    <location>
        <begin position="216"/>
        <end position="234"/>
    </location>
</feature>
<feature type="transmembrane region" description="Helical" evidence="5">
    <location>
        <begin position="20"/>
        <end position="48"/>
    </location>
</feature>
<evidence type="ECO:0000256" key="4">
    <source>
        <dbReference type="ARBA" id="ARBA00023136"/>
    </source>
</evidence>
<keyword evidence="7" id="KW-1185">Reference proteome</keyword>
<dbReference type="PANTHER" id="PTHR48022">
    <property type="entry name" value="PLASTIDIC GLUCOSE TRANSPORTER 4"/>
    <property type="match status" value="1"/>
</dbReference>
<dbReference type="Gene3D" id="1.20.1250.20">
    <property type="entry name" value="MFS general substrate transporter like domains"/>
    <property type="match status" value="2"/>
</dbReference>
<dbReference type="InterPro" id="IPR036259">
    <property type="entry name" value="MFS_trans_sf"/>
</dbReference>
<dbReference type="Pfam" id="PF00083">
    <property type="entry name" value="Sugar_tr"/>
    <property type="match status" value="1"/>
</dbReference>
<dbReference type="InterPro" id="IPR005828">
    <property type="entry name" value="MFS_sugar_transport-like"/>
</dbReference>
<dbReference type="InterPro" id="IPR050360">
    <property type="entry name" value="MFS_Sugar_Transporters"/>
</dbReference>
<sequence>MTGLQSFPQTLALVGSFAPYLPIILGGDTLLGVVITVMSACSLVLGAFSSISTRRTLMLMGLTFADDAAPILVTQVSYPVYRTTFGTFKINNTWSWWIPSIPQRLPSVLQIYLGWFVPESPRRLIGKAQDAQMQHMFAYYYMDYNEGDPRTYCLNEILDQIGSTSPTIQRLISGIPAIRNLVRLGRRFLLTSCAGMLIYFLAQTICIQQYQTDAAAYGMIAFIFLFYAAYGFAFRQDPAGSNTFNVVISLALTFNKHVNPIAPGTLKWKYRFVYAVWLAFEGVFNFNILETKNLSLEETAALFDSEEAIERLEQVAHLAEGKNVGTHEMREVNEKGSDRDLPPEILVTGPVVVV</sequence>
<evidence type="ECO:0000256" key="5">
    <source>
        <dbReference type="SAM" id="Phobius"/>
    </source>
</evidence>
<protein>
    <recommendedName>
        <fullName evidence="8">MFS general substrate transporter</fullName>
    </recommendedName>
</protein>
<dbReference type="OrthoDB" id="6133115at2759"/>
<dbReference type="PANTHER" id="PTHR48022:SF64">
    <property type="entry name" value="MAJOR FACILITATOR SUPERFAMILY (MFS) PROFILE DOMAIN-CONTAINING PROTEIN"/>
    <property type="match status" value="1"/>
</dbReference>
<gene>
    <name evidence="6" type="ORF">FIBSPDRAFT_915269</name>
</gene>
<dbReference type="GO" id="GO:0016020">
    <property type="term" value="C:membrane"/>
    <property type="evidence" value="ECO:0007669"/>
    <property type="project" value="UniProtKB-SubCell"/>
</dbReference>
<organism evidence="6 7">
    <name type="scientific">Athelia psychrophila</name>
    <dbReference type="NCBI Taxonomy" id="1759441"/>
    <lineage>
        <taxon>Eukaryota</taxon>
        <taxon>Fungi</taxon>
        <taxon>Dikarya</taxon>
        <taxon>Basidiomycota</taxon>
        <taxon>Agaricomycotina</taxon>
        <taxon>Agaricomycetes</taxon>
        <taxon>Agaricomycetidae</taxon>
        <taxon>Atheliales</taxon>
        <taxon>Atheliaceae</taxon>
        <taxon>Athelia</taxon>
    </lineage>
</organism>
<reference evidence="6 7" key="1">
    <citation type="journal article" date="2016" name="Mol. Biol. Evol.">
        <title>Comparative Genomics of Early-Diverging Mushroom-Forming Fungi Provides Insights into the Origins of Lignocellulose Decay Capabilities.</title>
        <authorList>
            <person name="Nagy L.G."/>
            <person name="Riley R."/>
            <person name="Tritt A."/>
            <person name="Adam C."/>
            <person name="Daum C."/>
            <person name="Floudas D."/>
            <person name="Sun H."/>
            <person name="Yadav J.S."/>
            <person name="Pangilinan J."/>
            <person name="Larsson K.H."/>
            <person name="Matsuura K."/>
            <person name="Barry K."/>
            <person name="Labutti K."/>
            <person name="Kuo R."/>
            <person name="Ohm R.A."/>
            <person name="Bhattacharya S.S."/>
            <person name="Shirouzu T."/>
            <person name="Yoshinaga Y."/>
            <person name="Martin F.M."/>
            <person name="Grigoriev I.V."/>
            <person name="Hibbett D.S."/>
        </authorList>
    </citation>
    <scope>NUCLEOTIDE SEQUENCE [LARGE SCALE GENOMIC DNA]</scope>
    <source>
        <strain evidence="6 7">CBS 109695</strain>
    </source>
</reference>
<evidence type="ECO:0000256" key="1">
    <source>
        <dbReference type="ARBA" id="ARBA00004141"/>
    </source>
</evidence>
<evidence type="ECO:0000256" key="2">
    <source>
        <dbReference type="ARBA" id="ARBA00022692"/>
    </source>
</evidence>
<feature type="transmembrane region" description="Helical" evidence="5">
    <location>
        <begin position="188"/>
        <end position="210"/>
    </location>
</feature>
<dbReference type="Proteomes" id="UP000076532">
    <property type="component" value="Unassembled WGS sequence"/>
</dbReference>
<keyword evidence="3 5" id="KW-1133">Transmembrane helix</keyword>
<keyword evidence="2 5" id="KW-0812">Transmembrane</keyword>
<comment type="subcellular location">
    <subcellularLocation>
        <location evidence="1">Membrane</location>
        <topology evidence="1">Multi-pass membrane protein</topology>
    </subcellularLocation>
</comment>
<evidence type="ECO:0000256" key="3">
    <source>
        <dbReference type="ARBA" id="ARBA00022989"/>
    </source>
</evidence>